<dbReference type="InterPro" id="IPR020850">
    <property type="entry name" value="GED_dom"/>
</dbReference>
<reference evidence="7" key="1">
    <citation type="journal article" date="2021" name="Front. Plant Sci.">
        <title>Chromosome-Scale Genome Assembly for Chinese Sour Jujube and Insights Into Its Genome Evolution and Domestication Signature.</title>
        <authorList>
            <person name="Shen L.-Y."/>
            <person name="Luo H."/>
            <person name="Wang X.-L."/>
            <person name="Wang X.-M."/>
            <person name="Qiu X.-J."/>
            <person name="Liu H."/>
            <person name="Zhou S.-S."/>
            <person name="Jia K.-H."/>
            <person name="Nie S."/>
            <person name="Bao Y.-T."/>
            <person name="Zhang R.-G."/>
            <person name="Yun Q.-Z."/>
            <person name="Chai Y.-H."/>
            <person name="Lu J.-Y."/>
            <person name="Li Y."/>
            <person name="Zhao S.-W."/>
            <person name="Mao J.-F."/>
            <person name="Jia S.-G."/>
            <person name="Mao Y.-M."/>
        </authorList>
    </citation>
    <scope>NUCLEOTIDE SEQUENCE</scope>
    <source>
        <strain evidence="7">AT0</strain>
        <tissue evidence="7">Leaf</tissue>
    </source>
</reference>
<dbReference type="GO" id="GO:0008017">
    <property type="term" value="F:microtubule binding"/>
    <property type="evidence" value="ECO:0007669"/>
    <property type="project" value="TreeGrafter"/>
</dbReference>
<dbReference type="GO" id="GO:0003924">
    <property type="term" value="F:GTPase activity"/>
    <property type="evidence" value="ECO:0007669"/>
    <property type="project" value="InterPro"/>
</dbReference>
<dbReference type="SMART" id="SM00302">
    <property type="entry name" value="GED"/>
    <property type="match status" value="1"/>
</dbReference>
<dbReference type="PANTHER" id="PTHR11566:SF173">
    <property type="entry name" value="DYNAMIN-RELATED PROTEIN 4C"/>
    <property type="match status" value="1"/>
</dbReference>
<dbReference type="GO" id="GO:0016020">
    <property type="term" value="C:membrane"/>
    <property type="evidence" value="ECO:0007669"/>
    <property type="project" value="TreeGrafter"/>
</dbReference>
<dbReference type="EMBL" id="JAEACU010000142">
    <property type="protein sequence ID" value="KAH7511355.1"/>
    <property type="molecule type" value="Genomic_DNA"/>
</dbReference>
<dbReference type="Pfam" id="PF01031">
    <property type="entry name" value="Dynamin_M"/>
    <property type="match status" value="1"/>
</dbReference>
<name>A0A978U9S1_ZIZJJ</name>
<dbReference type="Pfam" id="PF00350">
    <property type="entry name" value="Dynamin_N"/>
    <property type="match status" value="1"/>
</dbReference>
<evidence type="ECO:0000313" key="7">
    <source>
        <dbReference type="EMBL" id="KAH7511355.1"/>
    </source>
</evidence>
<evidence type="ECO:0000256" key="2">
    <source>
        <dbReference type="ARBA" id="ARBA00023134"/>
    </source>
</evidence>
<comment type="caution">
    <text evidence="7">The sequence shown here is derived from an EMBL/GenBank/DDBJ whole genome shotgun (WGS) entry which is preliminary data.</text>
</comment>
<dbReference type="GO" id="GO:0005874">
    <property type="term" value="C:microtubule"/>
    <property type="evidence" value="ECO:0007669"/>
    <property type="project" value="TreeGrafter"/>
</dbReference>
<dbReference type="GO" id="GO:0005525">
    <property type="term" value="F:GTP binding"/>
    <property type="evidence" value="ECO:0007669"/>
    <property type="project" value="UniProtKB-KW"/>
</dbReference>
<dbReference type="InterPro" id="IPR003130">
    <property type="entry name" value="GED"/>
</dbReference>
<dbReference type="GO" id="GO:0005737">
    <property type="term" value="C:cytoplasm"/>
    <property type="evidence" value="ECO:0007669"/>
    <property type="project" value="TreeGrafter"/>
</dbReference>
<sequence>MISFVYLCMISLLYLCMKMGQLTSSKSTVVPQQEASNALVGVLDPNEPLSAPIVSSYNDRIRPLLDAIDRLRELMVMEEGIQLPTIVVVGDQSSGKSSVLESLGGISLPRGQGICTRVPLIMRLQHHSDPQPVLSLEFSDQVVPTDEDHISEAINEATERIAGNGKGISNNPITLVVKKKGVPDLTMVDLPGITRVPVHGQPDNIYEQTRDIIMEYITPEESIILNVLSASVDFTTCESIRMSQSVDKTGERTIAVVTKADRAPEGLLEKVTADDVNIGLGYVCVRNRIGNESYEEARMEEATLFKTHPLLSKIDKSIVGIPVLAQKLVQIQATSIARNLPEIVKKINDKLNSYVAELSRLPKHLSSVAEATTAFMQIVGLAKESLRKILIRGEFEEYPDDKKMHCSARLVEMLNKFSDELHRAESDHRLSMQDFGGNQKFRAKLPSPHCFSQHSAKKGMPIEFVDKLWNYVEEVVMIVLMHHVGDYYQLQLSTRRAANNLIAKMKEKSIKWMEEVVEMEMVTDYTCNPEYISEWNKLMAQQDSFISGALDENRITSSIKLEGFGDIEVGHLKQYAHVLEQAFDLRMRMTAYWKIVLRRLVDSMALHLQLSVKNLVNKDLEFEIVNELFGSNVGGIERFMEESPSIASKRSKLNKSILKLKGCKDVVANIFDRIVAHAD</sequence>
<dbReference type="InterPro" id="IPR027417">
    <property type="entry name" value="P-loop_NTPase"/>
</dbReference>
<evidence type="ECO:0000313" key="8">
    <source>
        <dbReference type="Proteomes" id="UP000813462"/>
    </source>
</evidence>
<dbReference type="InterPro" id="IPR045063">
    <property type="entry name" value="Dynamin_N"/>
</dbReference>
<dbReference type="PRINTS" id="PR00195">
    <property type="entry name" value="DYNAMIN"/>
</dbReference>
<protein>
    <recommendedName>
        <fullName evidence="9">Dynamin-related protein 4C-like</fullName>
    </recommendedName>
</protein>
<feature type="chain" id="PRO_5037194024" description="Dynamin-related protein 4C-like" evidence="4">
    <location>
        <begin position="21"/>
        <end position="679"/>
    </location>
</feature>
<dbReference type="InterPro" id="IPR030381">
    <property type="entry name" value="G_DYNAMIN_dom"/>
</dbReference>
<feature type="signal peptide" evidence="4">
    <location>
        <begin position="1"/>
        <end position="20"/>
    </location>
</feature>
<evidence type="ECO:0000256" key="4">
    <source>
        <dbReference type="SAM" id="SignalP"/>
    </source>
</evidence>
<organism evidence="7 8">
    <name type="scientific">Ziziphus jujuba var. spinosa</name>
    <dbReference type="NCBI Taxonomy" id="714518"/>
    <lineage>
        <taxon>Eukaryota</taxon>
        <taxon>Viridiplantae</taxon>
        <taxon>Streptophyta</taxon>
        <taxon>Embryophyta</taxon>
        <taxon>Tracheophyta</taxon>
        <taxon>Spermatophyta</taxon>
        <taxon>Magnoliopsida</taxon>
        <taxon>eudicotyledons</taxon>
        <taxon>Gunneridae</taxon>
        <taxon>Pentapetalae</taxon>
        <taxon>rosids</taxon>
        <taxon>fabids</taxon>
        <taxon>Rosales</taxon>
        <taxon>Rhamnaceae</taxon>
        <taxon>Paliureae</taxon>
        <taxon>Ziziphus</taxon>
    </lineage>
</organism>
<dbReference type="Gene3D" id="1.20.120.1240">
    <property type="entry name" value="Dynamin, middle domain"/>
    <property type="match status" value="1"/>
</dbReference>
<dbReference type="SMART" id="SM00053">
    <property type="entry name" value="DYNc"/>
    <property type="match status" value="1"/>
</dbReference>
<dbReference type="Pfam" id="PF02212">
    <property type="entry name" value="GED"/>
    <property type="match status" value="1"/>
</dbReference>
<dbReference type="Proteomes" id="UP000813462">
    <property type="component" value="Unassembled WGS sequence"/>
</dbReference>
<dbReference type="InterPro" id="IPR001401">
    <property type="entry name" value="Dynamin_GTPase"/>
</dbReference>
<gene>
    <name evidence="7" type="ORF">FEM48_ZijujUnG0022600</name>
</gene>
<dbReference type="AlphaFoldDB" id="A0A978U9S1"/>
<evidence type="ECO:0000256" key="3">
    <source>
        <dbReference type="ARBA" id="ARBA00023175"/>
    </source>
</evidence>
<keyword evidence="3" id="KW-0505">Motor protein</keyword>
<dbReference type="PROSITE" id="PS51718">
    <property type="entry name" value="G_DYNAMIN_2"/>
    <property type="match status" value="1"/>
</dbReference>
<proteinExistence type="predicted"/>
<dbReference type="FunFam" id="3.40.50.300:FF:001237">
    <property type="entry name" value="Dynamin-related protein 4C"/>
    <property type="match status" value="1"/>
</dbReference>
<dbReference type="InterPro" id="IPR022812">
    <property type="entry name" value="Dynamin"/>
</dbReference>
<evidence type="ECO:0008006" key="9">
    <source>
        <dbReference type="Google" id="ProtNLM"/>
    </source>
</evidence>
<keyword evidence="1" id="KW-0547">Nucleotide-binding</keyword>
<dbReference type="InterPro" id="IPR000375">
    <property type="entry name" value="Dynamin_stalk"/>
</dbReference>
<keyword evidence="2" id="KW-0342">GTP-binding</keyword>
<dbReference type="SUPFAM" id="SSF52540">
    <property type="entry name" value="P-loop containing nucleoside triphosphate hydrolases"/>
    <property type="match status" value="1"/>
</dbReference>
<dbReference type="PANTHER" id="PTHR11566">
    <property type="entry name" value="DYNAMIN"/>
    <property type="match status" value="1"/>
</dbReference>
<evidence type="ECO:0000259" key="6">
    <source>
        <dbReference type="PROSITE" id="PS51718"/>
    </source>
</evidence>
<accession>A0A978U9S1</accession>
<dbReference type="CDD" id="cd08771">
    <property type="entry name" value="DLP_1"/>
    <property type="match status" value="1"/>
</dbReference>
<evidence type="ECO:0000259" key="5">
    <source>
        <dbReference type="PROSITE" id="PS51388"/>
    </source>
</evidence>
<evidence type="ECO:0000256" key="1">
    <source>
        <dbReference type="ARBA" id="ARBA00022741"/>
    </source>
</evidence>
<dbReference type="PROSITE" id="PS51388">
    <property type="entry name" value="GED"/>
    <property type="match status" value="1"/>
</dbReference>
<dbReference type="Gene3D" id="3.40.50.300">
    <property type="entry name" value="P-loop containing nucleotide triphosphate hydrolases"/>
    <property type="match status" value="1"/>
</dbReference>
<keyword evidence="4" id="KW-0732">Signal</keyword>
<feature type="domain" description="Dynamin-type G" evidence="6">
    <location>
        <begin position="80"/>
        <end position="341"/>
    </location>
</feature>
<feature type="domain" description="GED" evidence="5">
    <location>
        <begin position="582"/>
        <end position="675"/>
    </location>
</feature>